<dbReference type="AlphaFoldDB" id="A0A372FSA7"/>
<evidence type="ECO:0000313" key="1">
    <source>
        <dbReference type="EMBL" id="RFS43603.1"/>
    </source>
</evidence>
<dbReference type="InterPro" id="IPR046211">
    <property type="entry name" value="DUF6244"/>
</dbReference>
<dbReference type="Proteomes" id="UP000262621">
    <property type="component" value="Unassembled WGS sequence"/>
</dbReference>
<dbReference type="OrthoDB" id="3405122at2"/>
<protein>
    <submittedName>
        <fullName evidence="1">Uncharacterized protein</fullName>
    </submittedName>
</protein>
<dbReference type="EMBL" id="QVFU01000052">
    <property type="protein sequence ID" value="RFS43603.1"/>
    <property type="molecule type" value="Genomic_DNA"/>
</dbReference>
<organism evidence="1 2">
    <name type="scientific">Micromonospora craniellae</name>
    <dbReference type="NCBI Taxonomy" id="2294034"/>
    <lineage>
        <taxon>Bacteria</taxon>
        <taxon>Bacillati</taxon>
        <taxon>Actinomycetota</taxon>
        <taxon>Actinomycetes</taxon>
        <taxon>Micromonosporales</taxon>
        <taxon>Micromonosporaceae</taxon>
        <taxon>Micromonospora</taxon>
    </lineage>
</organism>
<gene>
    <name evidence="1" type="ORF">D0Q02_26885</name>
</gene>
<comment type="caution">
    <text evidence="1">The sequence shown here is derived from an EMBL/GenBank/DDBJ whole genome shotgun (WGS) entry which is preliminary data.</text>
</comment>
<accession>A0A372FSA7</accession>
<keyword evidence="2" id="KW-1185">Reference proteome</keyword>
<sequence>MSHIEKIAGEFRALMAGVERARGLAAAADSQAQEVTVRAAGAGFAAVAAGMVRVRKAINGIQDGLGSLTGSVGEAAKATAAVPREATPQETIAALAPVVSAADSARDATTGAIAQVREAQQLVAMVLQGGQPGPLLQALESIKQVLVLVAQRTSATRQFTEAAIADARQLGSSGN</sequence>
<reference evidence="1 2" key="1">
    <citation type="submission" date="2018-08" db="EMBL/GenBank/DDBJ databases">
        <title>Verrucosispora craniellae sp. nov., isolated from a marine sponge in the South China Sea.</title>
        <authorList>
            <person name="Li L."/>
            <person name="Lin H.W."/>
        </authorList>
    </citation>
    <scope>NUCLEOTIDE SEQUENCE [LARGE SCALE GENOMIC DNA]</scope>
    <source>
        <strain evidence="1 2">LHW63014</strain>
    </source>
</reference>
<dbReference type="Pfam" id="PF19757">
    <property type="entry name" value="DUF6244"/>
    <property type="match status" value="1"/>
</dbReference>
<evidence type="ECO:0000313" key="2">
    <source>
        <dbReference type="Proteomes" id="UP000262621"/>
    </source>
</evidence>
<dbReference type="RefSeq" id="WP_117230796.1">
    <property type="nucleotide sequence ID" value="NZ_CP061725.1"/>
</dbReference>
<proteinExistence type="predicted"/>
<name>A0A372FSA7_9ACTN</name>